<dbReference type="PROSITE" id="PS51186">
    <property type="entry name" value="GNAT"/>
    <property type="match status" value="1"/>
</dbReference>
<dbReference type="SUPFAM" id="SSF55729">
    <property type="entry name" value="Acyl-CoA N-acyltransferases (Nat)"/>
    <property type="match status" value="1"/>
</dbReference>
<dbReference type="Gene3D" id="3.40.630.30">
    <property type="match status" value="1"/>
</dbReference>
<comment type="caution">
    <text evidence="4">The sequence shown here is derived from an EMBL/GenBank/DDBJ whole genome shotgun (WGS) entry which is preliminary data.</text>
</comment>
<proteinExistence type="predicted"/>
<dbReference type="EMBL" id="NWBU01000004">
    <property type="protein sequence ID" value="PTQ13042.1"/>
    <property type="molecule type" value="Genomic_DNA"/>
</dbReference>
<accession>A0A2T5G1M6</accession>
<sequence>MAIRESALNLSPVIRSLSADEIRERIDGLSAILVDCVAGGASVGFMAPLGSDRAQAYWRGIALSVAAGERILIAADIDGEAQPAGTVQIVLDQPENQPHRGDLAKLLVHRRARNRGLGRALVETAENMARAAGKTLLVLDTAGSDAERLYRRLGWIFAGHVPGYALLPDGRPWGTSIFYKELAAQ</sequence>
<evidence type="ECO:0000256" key="1">
    <source>
        <dbReference type="ARBA" id="ARBA00022679"/>
    </source>
</evidence>
<dbReference type="Pfam" id="PF00583">
    <property type="entry name" value="Acetyltransf_1"/>
    <property type="match status" value="1"/>
</dbReference>
<reference evidence="4 5" key="1">
    <citation type="submission" date="2017-09" db="EMBL/GenBank/DDBJ databases">
        <title>Sphingomonas panjinensis sp.nov., isolated from oil-contaminated soil.</title>
        <authorList>
            <person name="Wang L."/>
            <person name="Chen L."/>
        </authorList>
    </citation>
    <scope>NUCLEOTIDE SEQUENCE [LARGE SCALE GENOMIC DNA]</scope>
    <source>
        <strain evidence="4 5">FW-11</strain>
    </source>
</reference>
<dbReference type="AlphaFoldDB" id="A0A2T5G1M6"/>
<dbReference type="Proteomes" id="UP000244162">
    <property type="component" value="Unassembled WGS sequence"/>
</dbReference>
<dbReference type="InterPro" id="IPR050832">
    <property type="entry name" value="Bact_Acetyltransf"/>
</dbReference>
<organism evidence="4 5">
    <name type="scientific">Sphingomonas oleivorans</name>
    <dbReference type="NCBI Taxonomy" id="1735121"/>
    <lineage>
        <taxon>Bacteria</taxon>
        <taxon>Pseudomonadati</taxon>
        <taxon>Pseudomonadota</taxon>
        <taxon>Alphaproteobacteria</taxon>
        <taxon>Sphingomonadales</taxon>
        <taxon>Sphingomonadaceae</taxon>
        <taxon>Sphingomonas</taxon>
    </lineage>
</organism>
<dbReference type="GO" id="GO:0016747">
    <property type="term" value="F:acyltransferase activity, transferring groups other than amino-acyl groups"/>
    <property type="evidence" value="ECO:0007669"/>
    <property type="project" value="InterPro"/>
</dbReference>
<evidence type="ECO:0000313" key="4">
    <source>
        <dbReference type="EMBL" id="PTQ13042.1"/>
    </source>
</evidence>
<evidence type="ECO:0000259" key="3">
    <source>
        <dbReference type="PROSITE" id="PS51186"/>
    </source>
</evidence>
<dbReference type="PANTHER" id="PTHR43877">
    <property type="entry name" value="AMINOALKYLPHOSPHONATE N-ACETYLTRANSFERASE-RELATED-RELATED"/>
    <property type="match status" value="1"/>
</dbReference>
<evidence type="ECO:0000313" key="5">
    <source>
        <dbReference type="Proteomes" id="UP000244162"/>
    </source>
</evidence>
<keyword evidence="1 4" id="KW-0808">Transferase</keyword>
<dbReference type="InterPro" id="IPR000182">
    <property type="entry name" value="GNAT_dom"/>
</dbReference>
<dbReference type="OrthoDB" id="3389160at2"/>
<feature type="domain" description="N-acetyltransferase" evidence="3">
    <location>
        <begin position="12"/>
        <end position="174"/>
    </location>
</feature>
<dbReference type="PANTHER" id="PTHR43877:SF1">
    <property type="entry name" value="ACETYLTRANSFERASE"/>
    <property type="match status" value="1"/>
</dbReference>
<dbReference type="CDD" id="cd04301">
    <property type="entry name" value="NAT_SF"/>
    <property type="match status" value="1"/>
</dbReference>
<evidence type="ECO:0000256" key="2">
    <source>
        <dbReference type="ARBA" id="ARBA00023315"/>
    </source>
</evidence>
<keyword evidence="2" id="KW-0012">Acyltransferase</keyword>
<protein>
    <submittedName>
        <fullName evidence="4">GNAT family N-acetyltransferase</fullName>
    </submittedName>
</protein>
<gene>
    <name evidence="4" type="ORF">CLG96_02570</name>
</gene>
<dbReference type="InterPro" id="IPR016181">
    <property type="entry name" value="Acyl_CoA_acyltransferase"/>
</dbReference>
<keyword evidence="5" id="KW-1185">Reference proteome</keyword>
<name>A0A2T5G1M6_9SPHN</name>